<evidence type="ECO:0000313" key="2">
    <source>
        <dbReference type="Proteomes" id="UP000094285"/>
    </source>
</evidence>
<sequence length="91" mass="10315">MPCGSVELPVMATYQSADWILGEKLDKCRMPIYMRQYCSSFCVRIHKLPVEVRQDESLIVVSSRVGTPGRRLSRNSIVVEEIVISLKVNDS</sequence>
<evidence type="ECO:0000313" key="1">
    <source>
        <dbReference type="EMBL" id="ODV78470.1"/>
    </source>
</evidence>
<name>A0A1E4SG75_9ASCO</name>
<keyword evidence="2" id="KW-1185">Reference proteome</keyword>
<accession>A0A1E4SG75</accession>
<proteinExistence type="predicted"/>
<dbReference type="Proteomes" id="UP000094285">
    <property type="component" value="Unassembled WGS sequence"/>
</dbReference>
<organism evidence="1 2">
    <name type="scientific">Suhomyces tanzawaensis NRRL Y-17324</name>
    <dbReference type="NCBI Taxonomy" id="984487"/>
    <lineage>
        <taxon>Eukaryota</taxon>
        <taxon>Fungi</taxon>
        <taxon>Dikarya</taxon>
        <taxon>Ascomycota</taxon>
        <taxon>Saccharomycotina</taxon>
        <taxon>Pichiomycetes</taxon>
        <taxon>Debaryomycetaceae</taxon>
        <taxon>Suhomyces</taxon>
    </lineage>
</organism>
<dbReference type="EMBL" id="KV453913">
    <property type="protein sequence ID" value="ODV78470.1"/>
    <property type="molecule type" value="Genomic_DNA"/>
</dbReference>
<protein>
    <submittedName>
        <fullName evidence="1">Uncharacterized protein</fullName>
    </submittedName>
</protein>
<dbReference type="GeneID" id="30981993"/>
<dbReference type="AlphaFoldDB" id="A0A1E4SG75"/>
<reference evidence="2" key="1">
    <citation type="submission" date="2016-05" db="EMBL/GenBank/DDBJ databases">
        <title>Comparative genomics of biotechnologically important yeasts.</title>
        <authorList>
            <consortium name="DOE Joint Genome Institute"/>
            <person name="Riley R."/>
            <person name="Haridas S."/>
            <person name="Wolfe K.H."/>
            <person name="Lopes M.R."/>
            <person name="Hittinger C.T."/>
            <person name="Goker M."/>
            <person name="Salamov A."/>
            <person name="Wisecaver J."/>
            <person name="Long T.M."/>
            <person name="Aerts A.L."/>
            <person name="Barry K."/>
            <person name="Choi C."/>
            <person name="Clum A."/>
            <person name="Coughlan A.Y."/>
            <person name="Deshpande S."/>
            <person name="Douglass A.P."/>
            <person name="Hanson S.J."/>
            <person name="Klenk H.-P."/>
            <person name="Labutti K."/>
            <person name="Lapidus A."/>
            <person name="Lindquist E."/>
            <person name="Lipzen A."/>
            <person name="Meier-Kolthoff J.P."/>
            <person name="Ohm R.A."/>
            <person name="Otillar R.P."/>
            <person name="Pangilinan J."/>
            <person name="Peng Y."/>
            <person name="Rokas A."/>
            <person name="Rosa C.A."/>
            <person name="Scheuner C."/>
            <person name="Sibirny A.A."/>
            <person name="Slot J.C."/>
            <person name="Stielow J.B."/>
            <person name="Sun H."/>
            <person name="Kurtzman C.P."/>
            <person name="Blackwell M."/>
            <person name="Grigoriev I.V."/>
            <person name="Jeffries T.W."/>
        </authorList>
    </citation>
    <scope>NUCLEOTIDE SEQUENCE [LARGE SCALE GENOMIC DNA]</scope>
    <source>
        <strain evidence="2">NRRL Y-17324</strain>
    </source>
</reference>
<dbReference type="RefSeq" id="XP_020063592.1">
    <property type="nucleotide sequence ID" value="XM_020207856.1"/>
</dbReference>
<gene>
    <name evidence="1" type="ORF">CANTADRAFT_267204</name>
</gene>